<organism evidence="2 3">
    <name type="scientific">Pleomassaria siparia CBS 279.74</name>
    <dbReference type="NCBI Taxonomy" id="1314801"/>
    <lineage>
        <taxon>Eukaryota</taxon>
        <taxon>Fungi</taxon>
        <taxon>Dikarya</taxon>
        <taxon>Ascomycota</taxon>
        <taxon>Pezizomycotina</taxon>
        <taxon>Dothideomycetes</taxon>
        <taxon>Pleosporomycetidae</taxon>
        <taxon>Pleosporales</taxon>
        <taxon>Pleomassariaceae</taxon>
        <taxon>Pleomassaria</taxon>
    </lineage>
</organism>
<evidence type="ECO:0000256" key="1">
    <source>
        <dbReference type="SAM" id="Coils"/>
    </source>
</evidence>
<dbReference type="OrthoDB" id="3777090at2759"/>
<gene>
    <name evidence="2" type="ORF">K504DRAFT_445839</name>
</gene>
<dbReference type="AlphaFoldDB" id="A0A6G1KPY1"/>
<evidence type="ECO:0000313" key="2">
    <source>
        <dbReference type="EMBL" id="KAF2714914.1"/>
    </source>
</evidence>
<sequence>MHGLTIGDLCQRIATFLEDAKSNDPSLHRLVSKEMLDHQIISEAMLDHQLMTELKAAKKYIKNAEEREKELRAENERLTEELTAAKTADGNEPDDFKQLKMELAIKDKHVEFLRGLLDASEDRASKFNRKLVDALSKQAKEDVKAAQIEALELKVAQQRAKISELVDSSEIATEVIDMYRDNHMVEMKHKDMEMMELEKQTKAALDYAARIESESEAFEATYNDLIQRIEHEHGDVAAALNKAAERFRITEKEQCAAVSEINILKRFLTQSHSALRFYQQIFQQLFNNSQNKVVWLPDTLRMLQNSAKEECAAFKEVHKAFDAEGLDRCVVRDELENLAITADGMHATMEQMYVDVSKFLMDLRKSPDLLLSMKRKFRMIA</sequence>
<feature type="coiled-coil region" evidence="1">
    <location>
        <begin position="136"/>
        <end position="168"/>
    </location>
</feature>
<name>A0A6G1KPY1_9PLEO</name>
<accession>A0A6G1KPY1</accession>
<reference evidence="2" key="1">
    <citation type="journal article" date="2020" name="Stud. Mycol.">
        <title>101 Dothideomycetes genomes: a test case for predicting lifestyles and emergence of pathogens.</title>
        <authorList>
            <person name="Haridas S."/>
            <person name="Albert R."/>
            <person name="Binder M."/>
            <person name="Bloem J."/>
            <person name="Labutti K."/>
            <person name="Salamov A."/>
            <person name="Andreopoulos B."/>
            <person name="Baker S."/>
            <person name="Barry K."/>
            <person name="Bills G."/>
            <person name="Bluhm B."/>
            <person name="Cannon C."/>
            <person name="Castanera R."/>
            <person name="Culley D."/>
            <person name="Daum C."/>
            <person name="Ezra D."/>
            <person name="Gonzalez J."/>
            <person name="Henrissat B."/>
            <person name="Kuo A."/>
            <person name="Liang C."/>
            <person name="Lipzen A."/>
            <person name="Lutzoni F."/>
            <person name="Magnuson J."/>
            <person name="Mondo S."/>
            <person name="Nolan M."/>
            <person name="Ohm R."/>
            <person name="Pangilinan J."/>
            <person name="Park H.-J."/>
            <person name="Ramirez L."/>
            <person name="Alfaro M."/>
            <person name="Sun H."/>
            <person name="Tritt A."/>
            <person name="Yoshinaga Y."/>
            <person name="Zwiers L.-H."/>
            <person name="Turgeon B."/>
            <person name="Goodwin S."/>
            <person name="Spatafora J."/>
            <person name="Crous P."/>
            <person name="Grigoriev I."/>
        </authorList>
    </citation>
    <scope>NUCLEOTIDE SEQUENCE</scope>
    <source>
        <strain evidence="2">CBS 279.74</strain>
    </source>
</reference>
<dbReference type="EMBL" id="MU005764">
    <property type="protein sequence ID" value="KAF2714914.1"/>
    <property type="molecule type" value="Genomic_DNA"/>
</dbReference>
<evidence type="ECO:0000313" key="3">
    <source>
        <dbReference type="Proteomes" id="UP000799428"/>
    </source>
</evidence>
<keyword evidence="1" id="KW-0175">Coiled coil</keyword>
<keyword evidence="3" id="KW-1185">Reference proteome</keyword>
<feature type="coiled-coil region" evidence="1">
    <location>
        <begin position="54"/>
        <end position="88"/>
    </location>
</feature>
<protein>
    <submittedName>
        <fullName evidence="2">Uncharacterized protein</fullName>
    </submittedName>
</protein>
<dbReference type="Proteomes" id="UP000799428">
    <property type="component" value="Unassembled WGS sequence"/>
</dbReference>
<proteinExistence type="predicted"/>